<proteinExistence type="predicted"/>
<dbReference type="Proteomes" id="UP001156905">
    <property type="component" value="Unassembled WGS sequence"/>
</dbReference>
<gene>
    <name evidence="2" type="ORF">GCM10007857_77500</name>
</gene>
<evidence type="ECO:0000313" key="2">
    <source>
        <dbReference type="EMBL" id="GLR91034.1"/>
    </source>
</evidence>
<evidence type="ECO:0000313" key="3">
    <source>
        <dbReference type="Proteomes" id="UP001156905"/>
    </source>
</evidence>
<dbReference type="EMBL" id="BSOW01000041">
    <property type="protein sequence ID" value="GLR91034.1"/>
    <property type="molecule type" value="Genomic_DNA"/>
</dbReference>
<protein>
    <submittedName>
        <fullName evidence="2">Uncharacterized protein</fullName>
    </submittedName>
</protein>
<evidence type="ECO:0000256" key="1">
    <source>
        <dbReference type="SAM" id="MobiDB-lite"/>
    </source>
</evidence>
<comment type="caution">
    <text evidence="2">The sequence shown here is derived from an EMBL/GenBank/DDBJ whole genome shotgun (WGS) entry which is preliminary data.</text>
</comment>
<reference evidence="3" key="1">
    <citation type="journal article" date="2019" name="Int. J. Syst. Evol. Microbiol.">
        <title>The Global Catalogue of Microorganisms (GCM) 10K type strain sequencing project: providing services to taxonomists for standard genome sequencing and annotation.</title>
        <authorList>
            <consortium name="The Broad Institute Genomics Platform"/>
            <consortium name="The Broad Institute Genome Sequencing Center for Infectious Disease"/>
            <person name="Wu L."/>
            <person name="Ma J."/>
        </authorList>
    </citation>
    <scope>NUCLEOTIDE SEQUENCE [LARGE SCALE GENOMIC DNA]</scope>
    <source>
        <strain evidence="3">NBRC 102520</strain>
    </source>
</reference>
<sequence length="58" mass="6151">MLNRQECLARSIALGDLNSLEPVVADHATPDRVIKIENEAPATLSSHGADDPADVLSI</sequence>
<feature type="region of interest" description="Disordered" evidence="1">
    <location>
        <begin position="39"/>
        <end position="58"/>
    </location>
</feature>
<keyword evidence="3" id="KW-1185">Reference proteome</keyword>
<organism evidence="2 3">
    <name type="scientific">Bradyrhizobium iriomotense</name>
    <dbReference type="NCBI Taxonomy" id="441950"/>
    <lineage>
        <taxon>Bacteria</taxon>
        <taxon>Pseudomonadati</taxon>
        <taxon>Pseudomonadota</taxon>
        <taxon>Alphaproteobacteria</taxon>
        <taxon>Hyphomicrobiales</taxon>
        <taxon>Nitrobacteraceae</taxon>
        <taxon>Bradyrhizobium</taxon>
    </lineage>
</organism>
<name>A0ABQ6B9H1_9BRAD</name>
<accession>A0ABQ6B9H1</accession>